<dbReference type="AlphaFoldDB" id="A0A101RK93"/>
<dbReference type="STRING" id="58343.AQJ46_48880"/>
<sequence>MTAPTPPAPRTRFSLRIRVQIGLILVVSLATLVCTWQFSQAGGAYQDAVREDVKRQAAVQEDVRHLYADEAPPAFLVAAEEARAEALSALGKDNSLAVSEHALASRTAFSLRQAAPPELLVGNDTYLTRNLGYDVPRRLANAQERSPDMYALNPDATLREGDRWASWGLVSAGIAGAAVIAAAVAAGVLRPPAWRRPPPPGVRVLREPEIIPQPATAPPDDRRTVWCHLVVFCLLFFLPLGQLAAAGSEQRAQAQAARRAVQLTTDIAASGERSAFLTRSVQAAHAADIRAAVRTTLALETQQARDTRPELEVARAETAVAAQLRRMAEYMGRAPVRADGVDPATVTALSAEPEQWPAMTAEQNRQVTLGEQAGNRALLLAAATAIGIVAEYLMAAAIAARRRRWLRWPAAAAVLSVALAAMAFV</sequence>
<comment type="caution">
    <text evidence="2">The sequence shown here is derived from an EMBL/GenBank/DDBJ whole genome shotgun (WGS) entry which is preliminary data.</text>
</comment>
<gene>
    <name evidence="2" type="ORF">AQJ46_48880</name>
</gene>
<dbReference type="RefSeq" id="WP_059211834.1">
    <property type="nucleotide sequence ID" value="NZ_KQ948687.1"/>
</dbReference>
<evidence type="ECO:0000256" key="1">
    <source>
        <dbReference type="SAM" id="Phobius"/>
    </source>
</evidence>
<accession>A0A101RK93</accession>
<feature type="transmembrane region" description="Helical" evidence="1">
    <location>
        <begin position="377"/>
        <end position="398"/>
    </location>
</feature>
<name>A0A101RK93_9ACTN</name>
<protein>
    <submittedName>
        <fullName evidence="2">Uncharacterized protein</fullName>
    </submittedName>
</protein>
<reference evidence="2 3" key="1">
    <citation type="submission" date="2015-10" db="EMBL/GenBank/DDBJ databases">
        <title>Draft genome sequence of Streptomyces canus DSM 40017, type strain for the species Streptomyces canus.</title>
        <authorList>
            <person name="Ruckert C."/>
            <person name="Winkler A."/>
            <person name="Kalinowski J."/>
            <person name="Kampfer P."/>
            <person name="Glaeser S."/>
        </authorList>
    </citation>
    <scope>NUCLEOTIDE SEQUENCE [LARGE SCALE GENOMIC DNA]</scope>
    <source>
        <strain evidence="2 3">DSM 40017</strain>
    </source>
</reference>
<keyword evidence="1" id="KW-0812">Transmembrane</keyword>
<organism evidence="2 3">
    <name type="scientific">Streptomyces canus</name>
    <dbReference type="NCBI Taxonomy" id="58343"/>
    <lineage>
        <taxon>Bacteria</taxon>
        <taxon>Bacillati</taxon>
        <taxon>Actinomycetota</taxon>
        <taxon>Actinomycetes</taxon>
        <taxon>Kitasatosporales</taxon>
        <taxon>Streptomycetaceae</taxon>
        <taxon>Streptomyces</taxon>
        <taxon>Streptomyces aurantiacus group</taxon>
    </lineage>
</organism>
<proteinExistence type="predicted"/>
<dbReference type="EMBL" id="LMWU01000079">
    <property type="protein sequence ID" value="KUN56024.1"/>
    <property type="molecule type" value="Genomic_DNA"/>
</dbReference>
<dbReference type="Proteomes" id="UP000053669">
    <property type="component" value="Unassembled WGS sequence"/>
</dbReference>
<feature type="transmembrane region" description="Helical" evidence="1">
    <location>
        <begin position="405"/>
        <end position="424"/>
    </location>
</feature>
<feature type="transmembrane region" description="Helical" evidence="1">
    <location>
        <begin position="21"/>
        <end position="39"/>
    </location>
</feature>
<feature type="transmembrane region" description="Helical" evidence="1">
    <location>
        <begin position="225"/>
        <end position="245"/>
    </location>
</feature>
<evidence type="ECO:0000313" key="3">
    <source>
        <dbReference type="Proteomes" id="UP000053669"/>
    </source>
</evidence>
<evidence type="ECO:0000313" key="2">
    <source>
        <dbReference type="EMBL" id="KUN56024.1"/>
    </source>
</evidence>
<keyword evidence="1" id="KW-0472">Membrane</keyword>
<keyword evidence="1" id="KW-1133">Transmembrane helix</keyword>
<feature type="transmembrane region" description="Helical" evidence="1">
    <location>
        <begin position="164"/>
        <end position="189"/>
    </location>
</feature>